<dbReference type="SMART" id="SM00829">
    <property type="entry name" value="PKS_ER"/>
    <property type="match status" value="1"/>
</dbReference>
<evidence type="ECO:0000259" key="1">
    <source>
        <dbReference type="SMART" id="SM00829"/>
    </source>
</evidence>
<dbReference type="PANTHER" id="PTHR43482:SF1">
    <property type="entry name" value="PROTEIN AST1-RELATED"/>
    <property type="match status" value="1"/>
</dbReference>
<evidence type="ECO:0000313" key="3">
    <source>
        <dbReference type="Proteomes" id="UP000516052"/>
    </source>
</evidence>
<evidence type="ECO:0000313" key="2">
    <source>
        <dbReference type="EMBL" id="QNP69338.1"/>
    </source>
</evidence>
<dbReference type="InterPro" id="IPR011032">
    <property type="entry name" value="GroES-like_sf"/>
</dbReference>
<dbReference type="KEGG" id="sroi:IAG44_07735"/>
<dbReference type="RefSeq" id="WP_187746377.1">
    <property type="nucleotide sequence ID" value="NZ_CP060828.1"/>
</dbReference>
<dbReference type="Gene3D" id="3.90.180.10">
    <property type="entry name" value="Medium-chain alcohol dehydrogenases, catalytic domain"/>
    <property type="match status" value="1"/>
</dbReference>
<protein>
    <submittedName>
        <fullName evidence="2">NADP-dependent oxidoreductase</fullName>
    </submittedName>
</protein>
<dbReference type="AlphaFoldDB" id="A0A7H0I972"/>
<organism evidence="2 3">
    <name type="scientific">Streptomyces roseirectus</name>
    <dbReference type="NCBI Taxonomy" id="2768066"/>
    <lineage>
        <taxon>Bacteria</taxon>
        <taxon>Bacillati</taxon>
        <taxon>Actinomycetota</taxon>
        <taxon>Actinomycetes</taxon>
        <taxon>Kitasatosporales</taxon>
        <taxon>Streptomycetaceae</taxon>
        <taxon>Streptomyces</taxon>
    </lineage>
</organism>
<dbReference type="InterPro" id="IPR013154">
    <property type="entry name" value="ADH-like_N"/>
</dbReference>
<keyword evidence="3" id="KW-1185">Reference proteome</keyword>
<sequence>MRAVTITDFGTTPAVTELAKPAPGPGEILVKVHASSLNGFDGAVIYGVFKDMLEHKFPVTLGKDFAGTVEAVGEGVARAAGDRVFGVVMKPVVCDGAFAEYVVVAEGYGVTAVPEGLSLEQAGALGLAGTAAAGAVDAIAPKAGDTVLVVGATGGVGAYAVQLAVASGATVVATAKPGAEAEFVTGLGAQHVVDHTGDLAAQVRAIAPGGVTAAVHLAGDPTALVELLADGGRLASTLGFGPEQAGRDGITITSVMANPDTATLDRLADAVAAGALQVPIGQTFPLDSVAEAMGAFGAGTVGKIAISVA</sequence>
<proteinExistence type="predicted"/>
<accession>A0A7H0I972</accession>
<dbReference type="EMBL" id="CP060828">
    <property type="protein sequence ID" value="QNP69338.1"/>
    <property type="molecule type" value="Genomic_DNA"/>
</dbReference>
<dbReference type="GO" id="GO:0016491">
    <property type="term" value="F:oxidoreductase activity"/>
    <property type="evidence" value="ECO:0007669"/>
    <property type="project" value="InterPro"/>
</dbReference>
<dbReference type="Proteomes" id="UP000516052">
    <property type="component" value="Chromosome"/>
</dbReference>
<reference evidence="2 3" key="1">
    <citation type="submission" date="2020-08" db="EMBL/GenBank/DDBJ databases">
        <title>A novel species.</title>
        <authorList>
            <person name="Gao J."/>
        </authorList>
    </citation>
    <scope>NUCLEOTIDE SEQUENCE [LARGE SCALE GENOMIC DNA]</scope>
    <source>
        <strain evidence="2 3">CRXT-G-22</strain>
    </source>
</reference>
<gene>
    <name evidence="2" type="ORF">IAG44_07735</name>
</gene>
<feature type="domain" description="Enoyl reductase (ER)" evidence="1">
    <location>
        <begin position="10"/>
        <end position="306"/>
    </location>
</feature>
<dbReference type="CDD" id="cd05289">
    <property type="entry name" value="MDR_like_2"/>
    <property type="match status" value="1"/>
</dbReference>
<dbReference type="SUPFAM" id="SSF50129">
    <property type="entry name" value="GroES-like"/>
    <property type="match status" value="1"/>
</dbReference>
<dbReference type="Pfam" id="PF08240">
    <property type="entry name" value="ADH_N"/>
    <property type="match status" value="1"/>
</dbReference>
<dbReference type="PANTHER" id="PTHR43482">
    <property type="entry name" value="PROTEIN AST1-RELATED"/>
    <property type="match status" value="1"/>
</dbReference>
<dbReference type="SUPFAM" id="SSF51735">
    <property type="entry name" value="NAD(P)-binding Rossmann-fold domains"/>
    <property type="match status" value="1"/>
</dbReference>
<name>A0A7H0I972_9ACTN</name>
<dbReference type="Pfam" id="PF13602">
    <property type="entry name" value="ADH_zinc_N_2"/>
    <property type="match status" value="1"/>
</dbReference>
<dbReference type="InterPro" id="IPR052585">
    <property type="entry name" value="Lipid_raft_assoc_Zn_ADH"/>
</dbReference>
<dbReference type="Gene3D" id="3.40.50.720">
    <property type="entry name" value="NAD(P)-binding Rossmann-like Domain"/>
    <property type="match status" value="1"/>
</dbReference>
<dbReference type="InterPro" id="IPR020843">
    <property type="entry name" value="ER"/>
</dbReference>
<dbReference type="InterPro" id="IPR036291">
    <property type="entry name" value="NAD(P)-bd_dom_sf"/>
</dbReference>